<dbReference type="RefSeq" id="WP_255900450.1">
    <property type="nucleotide sequence ID" value="NZ_JAFMZO010000002.1"/>
</dbReference>
<evidence type="ECO:0000313" key="1">
    <source>
        <dbReference type="EMBL" id="MFD2163680.1"/>
    </source>
</evidence>
<dbReference type="Proteomes" id="UP001597387">
    <property type="component" value="Unassembled WGS sequence"/>
</dbReference>
<sequence length="281" mass="32077">MATTEVKEDGTKKKTSKKPKCGIIMPIASIDSYPANHWADVLLILQEAIEGEGFEANLVSYAEESGIIQQRIVSNLYQNELVICDVSAKNPNVMFELGMRLAFDKPTIVVKDDQTDYSFDTSPIEHLSYPRDLHFHKILAFKEDLKAKINGTYEKSKDPNYSTFLQSFGTFKPQRLDEKPLDIEAVFNYLDEIKQDINRLKAPSTRINVSSRIESHNQRLLSTMLENALIERNWTVDTILNHSPTMGELMNTLRKDPPFSTMHINDFHQMLLTAVRNIPKG</sequence>
<evidence type="ECO:0000313" key="2">
    <source>
        <dbReference type="Proteomes" id="UP001597387"/>
    </source>
</evidence>
<organism evidence="1 2">
    <name type="scientific">Paradesertivirga mongoliensis</name>
    <dbReference type="NCBI Taxonomy" id="2100740"/>
    <lineage>
        <taxon>Bacteria</taxon>
        <taxon>Pseudomonadati</taxon>
        <taxon>Bacteroidota</taxon>
        <taxon>Sphingobacteriia</taxon>
        <taxon>Sphingobacteriales</taxon>
        <taxon>Sphingobacteriaceae</taxon>
        <taxon>Paradesertivirga</taxon>
    </lineage>
</organism>
<accession>A0ABW4ZNN3</accession>
<proteinExistence type="predicted"/>
<keyword evidence="2" id="KW-1185">Reference proteome</keyword>
<evidence type="ECO:0008006" key="3">
    <source>
        <dbReference type="Google" id="ProtNLM"/>
    </source>
</evidence>
<name>A0ABW4ZNN3_9SPHI</name>
<comment type="caution">
    <text evidence="1">The sequence shown here is derived from an EMBL/GenBank/DDBJ whole genome shotgun (WGS) entry which is preliminary data.</text>
</comment>
<protein>
    <recommendedName>
        <fullName evidence="3">RNA helicase</fullName>
    </recommendedName>
</protein>
<gene>
    <name evidence="1" type="ORF">ACFSJU_14820</name>
</gene>
<reference evidence="2" key="1">
    <citation type="journal article" date="2019" name="Int. J. Syst. Evol. Microbiol.">
        <title>The Global Catalogue of Microorganisms (GCM) 10K type strain sequencing project: providing services to taxonomists for standard genome sequencing and annotation.</title>
        <authorList>
            <consortium name="The Broad Institute Genomics Platform"/>
            <consortium name="The Broad Institute Genome Sequencing Center for Infectious Disease"/>
            <person name="Wu L."/>
            <person name="Ma J."/>
        </authorList>
    </citation>
    <scope>NUCLEOTIDE SEQUENCE [LARGE SCALE GENOMIC DNA]</scope>
    <source>
        <strain evidence="2">KCTC 42217</strain>
    </source>
</reference>
<dbReference type="EMBL" id="JBHUHZ010000002">
    <property type="protein sequence ID" value="MFD2163680.1"/>
    <property type="molecule type" value="Genomic_DNA"/>
</dbReference>